<comment type="function">
    <text evidence="1">Conjugation of reduced glutathione to a wide number of exogenous and endogenous hydrophobic electrophiles.</text>
</comment>
<evidence type="ECO:0000256" key="12">
    <source>
        <dbReference type="ARBA" id="ARBA00049385"/>
    </source>
</evidence>
<evidence type="ECO:0000256" key="5">
    <source>
        <dbReference type="ARBA" id="ARBA00022692"/>
    </source>
</evidence>
<feature type="transmembrane region" description="Helical" evidence="13">
    <location>
        <begin position="113"/>
        <end position="135"/>
    </location>
</feature>
<sequence>MIAFDAYAHALASLAGWAILMLILLPLSIMGKPLAKSDSGHPVRNYADPAYRRSRAFLNAIEMTGPFVAATLAAILLGVSPFWVNLLTTLFLVSRVAMAVVHIGTENQPLRSACWFVGMICVFILAVMAFIGAFFL</sequence>
<dbReference type="RefSeq" id="WP_220750242.1">
    <property type="nucleotide sequence ID" value="NZ_BPFH01000007.1"/>
</dbReference>
<keyword evidence="5 13" id="KW-0812">Transmembrane</keyword>
<dbReference type="EMBL" id="BPFH01000007">
    <property type="protein sequence ID" value="GIT96750.1"/>
    <property type="molecule type" value="Genomic_DNA"/>
</dbReference>
<evidence type="ECO:0000256" key="7">
    <source>
        <dbReference type="ARBA" id="ARBA00022989"/>
    </source>
</evidence>
<evidence type="ECO:0000256" key="1">
    <source>
        <dbReference type="ARBA" id="ARBA00003701"/>
    </source>
</evidence>
<gene>
    <name evidence="14" type="ORF">JANAI62_33730</name>
</gene>
<dbReference type="EC" id="2.5.1.18" evidence="3"/>
<proteinExistence type="predicted"/>
<dbReference type="Gene3D" id="1.20.120.550">
    <property type="entry name" value="Membrane associated eicosanoid/glutathione metabolism-like domain"/>
    <property type="match status" value="1"/>
</dbReference>
<evidence type="ECO:0000313" key="14">
    <source>
        <dbReference type="EMBL" id="GIT96750.1"/>
    </source>
</evidence>
<comment type="caution">
    <text evidence="14">The sequence shown here is derived from an EMBL/GenBank/DDBJ whole genome shotgun (WGS) entry which is preliminary data.</text>
</comment>
<dbReference type="SUPFAM" id="SSF161084">
    <property type="entry name" value="MAPEG domain-like"/>
    <property type="match status" value="1"/>
</dbReference>
<evidence type="ECO:0000256" key="10">
    <source>
        <dbReference type="ARBA" id="ARBA00038540"/>
    </source>
</evidence>
<dbReference type="Proteomes" id="UP000786693">
    <property type="component" value="Unassembled WGS sequence"/>
</dbReference>
<comment type="subunit">
    <text evidence="10">Homotrimer; The trimer binds only one molecule of glutathione.</text>
</comment>
<evidence type="ECO:0000256" key="11">
    <source>
        <dbReference type="ARBA" id="ARBA00039397"/>
    </source>
</evidence>
<dbReference type="InterPro" id="IPR040162">
    <property type="entry name" value="MGST1-like"/>
</dbReference>
<comment type="catalytic activity">
    <reaction evidence="12">
        <text>RX + glutathione = an S-substituted glutathione + a halide anion + H(+)</text>
        <dbReference type="Rhea" id="RHEA:16437"/>
        <dbReference type="ChEBI" id="CHEBI:15378"/>
        <dbReference type="ChEBI" id="CHEBI:16042"/>
        <dbReference type="ChEBI" id="CHEBI:17792"/>
        <dbReference type="ChEBI" id="CHEBI:57925"/>
        <dbReference type="ChEBI" id="CHEBI:90779"/>
        <dbReference type="EC" id="2.5.1.18"/>
    </reaction>
    <physiologicalReaction direction="left-to-right" evidence="12">
        <dbReference type="Rhea" id="RHEA:16438"/>
    </physiologicalReaction>
</comment>
<dbReference type="PANTHER" id="PTHR10689:SF6">
    <property type="entry name" value="MICROSOMAL GLUTATHIONE S-TRANSFERASE 1"/>
    <property type="match status" value="1"/>
</dbReference>
<comment type="subcellular location">
    <subcellularLocation>
        <location evidence="2">Endoplasmic reticulum membrane</location>
        <topology evidence="2">Multi-pass membrane protein</topology>
    </subcellularLocation>
</comment>
<organism evidence="14 15">
    <name type="scientific">Jannaschia pagri</name>
    <dbReference type="NCBI Taxonomy" id="2829797"/>
    <lineage>
        <taxon>Bacteria</taxon>
        <taxon>Pseudomonadati</taxon>
        <taxon>Pseudomonadota</taxon>
        <taxon>Alphaproteobacteria</taxon>
        <taxon>Rhodobacterales</taxon>
        <taxon>Roseobacteraceae</taxon>
        <taxon>Jannaschia</taxon>
    </lineage>
</organism>
<keyword evidence="6" id="KW-0256">Endoplasmic reticulum</keyword>
<keyword evidence="4" id="KW-0808">Transferase</keyword>
<dbReference type="PANTHER" id="PTHR10689">
    <property type="entry name" value="MICROSOMAL GLUTATHIONE S-TRANSFERASE 1"/>
    <property type="match status" value="1"/>
</dbReference>
<evidence type="ECO:0000256" key="2">
    <source>
        <dbReference type="ARBA" id="ARBA00004477"/>
    </source>
</evidence>
<evidence type="ECO:0000256" key="8">
    <source>
        <dbReference type="ARBA" id="ARBA00022990"/>
    </source>
</evidence>
<keyword evidence="15" id="KW-1185">Reference proteome</keyword>
<accession>A0ABQ4NR42</accession>
<keyword evidence="9 13" id="KW-0472">Membrane</keyword>
<keyword evidence="7 13" id="KW-1133">Transmembrane helix</keyword>
<evidence type="ECO:0000256" key="3">
    <source>
        <dbReference type="ARBA" id="ARBA00012452"/>
    </source>
</evidence>
<dbReference type="Pfam" id="PF01124">
    <property type="entry name" value="MAPEG"/>
    <property type="match status" value="1"/>
</dbReference>
<reference evidence="14 15" key="1">
    <citation type="submission" date="2021-05" db="EMBL/GenBank/DDBJ databases">
        <title>Bacteria Genome sequencing.</title>
        <authorList>
            <person name="Takabe Y."/>
            <person name="Nakajima Y."/>
            <person name="Suzuki S."/>
            <person name="Shiozaki T."/>
        </authorList>
    </citation>
    <scope>NUCLEOTIDE SEQUENCE [LARGE SCALE GENOMIC DNA]</scope>
    <source>
        <strain evidence="14 15">AI_62</strain>
    </source>
</reference>
<keyword evidence="8" id="KW-0007">Acetylation</keyword>
<protein>
    <recommendedName>
        <fullName evidence="11">Microsomal glutathione S-transferase 1</fullName>
        <ecNumber evidence="3">2.5.1.18</ecNumber>
    </recommendedName>
</protein>
<evidence type="ECO:0000256" key="6">
    <source>
        <dbReference type="ARBA" id="ARBA00022824"/>
    </source>
</evidence>
<feature type="transmembrane region" description="Helical" evidence="13">
    <location>
        <begin position="82"/>
        <end position="101"/>
    </location>
</feature>
<feature type="transmembrane region" description="Helical" evidence="13">
    <location>
        <begin position="6"/>
        <end position="27"/>
    </location>
</feature>
<evidence type="ECO:0000313" key="15">
    <source>
        <dbReference type="Proteomes" id="UP000786693"/>
    </source>
</evidence>
<name>A0ABQ4NR42_9RHOB</name>
<evidence type="ECO:0000256" key="9">
    <source>
        <dbReference type="ARBA" id="ARBA00023136"/>
    </source>
</evidence>
<evidence type="ECO:0000256" key="4">
    <source>
        <dbReference type="ARBA" id="ARBA00022679"/>
    </source>
</evidence>
<dbReference type="InterPro" id="IPR023352">
    <property type="entry name" value="MAPEG-like_dom_sf"/>
</dbReference>
<evidence type="ECO:0000256" key="13">
    <source>
        <dbReference type="SAM" id="Phobius"/>
    </source>
</evidence>
<dbReference type="InterPro" id="IPR001129">
    <property type="entry name" value="Membr-assoc_MAPEG"/>
</dbReference>